<dbReference type="InterPro" id="IPR012337">
    <property type="entry name" value="RNaseH-like_sf"/>
</dbReference>
<proteinExistence type="inferred from homology"/>
<dbReference type="PROSITE" id="PS50879">
    <property type="entry name" value="RNASE_H_1"/>
    <property type="match status" value="1"/>
</dbReference>
<dbReference type="NCBIfam" id="NF001236">
    <property type="entry name" value="PRK00203.1"/>
    <property type="match status" value="1"/>
</dbReference>
<evidence type="ECO:0000313" key="12">
    <source>
        <dbReference type="EMBL" id="GGA89404.1"/>
    </source>
</evidence>
<keyword evidence="6" id="KW-0540">Nuclease</keyword>
<dbReference type="Pfam" id="PF00075">
    <property type="entry name" value="RNase_H"/>
    <property type="match status" value="1"/>
</dbReference>
<evidence type="ECO:0000256" key="8">
    <source>
        <dbReference type="ARBA" id="ARBA00022759"/>
    </source>
</evidence>
<comment type="similarity">
    <text evidence="3">Belongs to the RNase H family.</text>
</comment>
<evidence type="ECO:0000256" key="6">
    <source>
        <dbReference type="ARBA" id="ARBA00022722"/>
    </source>
</evidence>
<evidence type="ECO:0000256" key="4">
    <source>
        <dbReference type="ARBA" id="ARBA00011245"/>
    </source>
</evidence>
<dbReference type="EC" id="3.1.26.4" evidence="5"/>
<dbReference type="GO" id="GO:0003676">
    <property type="term" value="F:nucleic acid binding"/>
    <property type="evidence" value="ECO:0007669"/>
    <property type="project" value="InterPro"/>
</dbReference>
<comment type="cofactor">
    <cofactor evidence="2">
        <name>Mg(2+)</name>
        <dbReference type="ChEBI" id="CHEBI:18420"/>
    </cofactor>
</comment>
<reference evidence="12" key="1">
    <citation type="journal article" date="2014" name="Int. J. Syst. Evol. Microbiol.">
        <title>Complete genome sequence of Corynebacterium casei LMG S-19264T (=DSM 44701T), isolated from a smear-ripened cheese.</title>
        <authorList>
            <consortium name="US DOE Joint Genome Institute (JGI-PGF)"/>
            <person name="Walter F."/>
            <person name="Albersmeier A."/>
            <person name="Kalinowski J."/>
            <person name="Ruckert C."/>
        </authorList>
    </citation>
    <scope>NUCLEOTIDE SEQUENCE</scope>
    <source>
        <strain evidence="12">CGMCC 1.15448</strain>
    </source>
</reference>
<sequence>MNNQLIMYTDGSSRGNPGPGGYGTILFWGDHRKELSHGYRYTTNNRMELMAVIAGLEALKREGLTITIYSDSQYVVKAWEQGWLKNWIATDFKGGKKNKDLWLHFHELAKKNTLRFVWVRGHADNPHNNRCDELATAAADGKSLDVDKVFEAESDRS</sequence>
<dbReference type="RefSeq" id="WP_188929302.1">
    <property type="nucleotide sequence ID" value="NZ_BMJC01000001.1"/>
</dbReference>
<evidence type="ECO:0000259" key="11">
    <source>
        <dbReference type="PROSITE" id="PS50879"/>
    </source>
</evidence>
<evidence type="ECO:0000313" key="13">
    <source>
        <dbReference type="Proteomes" id="UP000607559"/>
    </source>
</evidence>
<evidence type="ECO:0000256" key="9">
    <source>
        <dbReference type="ARBA" id="ARBA00022801"/>
    </source>
</evidence>
<evidence type="ECO:0000256" key="1">
    <source>
        <dbReference type="ARBA" id="ARBA00000077"/>
    </source>
</evidence>
<dbReference type="Gene3D" id="3.30.420.10">
    <property type="entry name" value="Ribonuclease H-like superfamily/Ribonuclease H"/>
    <property type="match status" value="1"/>
</dbReference>
<reference evidence="12" key="2">
    <citation type="submission" date="2020-09" db="EMBL/GenBank/DDBJ databases">
        <authorList>
            <person name="Sun Q."/>
            <person name="Zhou Y."/>
        </authorList>
    </citation>
    <scope>NUCLEOTIDE SEQUENCE</scope>
    <source>
        <strain evidence="12">CGMCC 1.15448</strain>
    </source>
</reference>
<keyword evidence="8" id="KW-0255">Endonuclease</keyword>
<name>A0A8J2XPV2_9BACT</name>
<dbReference type="EMBL" id="BMJC01000001">
    <property type="protein sequence ID" value="GGA89404.1"/>
    <property type="molecule type" value="Genomic_DNA"/>
</dbReference>
<evidence type="ECO:0000256" key="7">
    <source>
        <dbReference type="ARBA" id="ARBA00022723"/>
    </source>
</evidence>
<comment type="caution">
    <text evidence="12">The sequence shown here is derived from an EMBL/GenBank/DDBJ whole genome shotgun (WGS) entry which is preliminary data.</text>
</comment>
<dbReference type="AlphaFoldDB" id="A0A8J2XPV2"/>
<keyword evidence="10" id="KW-0460">Magnesium</keyword>
<evidence type="ECO:0000256" key="10">
    <source>
        <dbReference type="ARBA" id="ARBA00022842"/>
    </source>
</evidence>
<dbReference type="InterPro" id="IPR036397">
    <property type="entry name" value="RNaseH_sf"/>
</dbReference>
<dbReference type="Proteomes" id="UP000607559">
    <property type="component" value="Unassembled WGS sequence"/>
</dbReference>
<dbReference type="InterPro" id="IPR050092">
    <property type="entry name" value="RNase_H"/>
</dbReference>
<evidence type="ECO:0000256" key="2">
    <source>
        <dbReference type="ARBA" id="ARBA00001946"/>
    </source>
</evidence>
<comment type="catalytic activity">
    <reaction evidence="1">
        <text>Endonucleolytic cleavage to 5'-phosphomonoester.</text>
        <dbReference type="EC" id="3.1.26.4"/>
    </reaction>
</comment>
<organism evidence="12 13">
    <name type="scientific">Puia dinghuensis</name>
    <dbReference type="NCBI Taxonomy" id="1792502"/>
    <lineage>
        <taxon>Bacteria</taxon>
        <taxon>Pseudomonadati</taxon>
        <taxon>Bacteroidota</taxon>
        <taxon>Chitinophagia</taxon>
        <taxon>Chitinophagales</taxon>
        <taxon>Chitinophagaceae</taxon>
        <taxon>Puia</taxon>
    </lineage>
</organism>
<keyword evidence="7" id="KW-0479">Metal-binding</keyword>
<accession>A0A8J2XPV2</accession>
<evidence type="ECO:0000256" key="3">
    <source>
        <dbReference type="ARBA" id="ARBA00005300"/>
    </source>
</evidence>
<dbReference type="GO" id="GO:0046872">
    <property type="term" value="F:metal ion binding"/>
    <property type="evidence" value="ECO:0007669"/>
    <property type="project" value="UniProtKB-KW"/>
</dbReference>
<dbReference type="PANTHER" id="PTHR10642:SF26">
    <property type="entry name" value="RIBONUCLEASE H1"/>
    <property type="match status" value="1"/>
</dbReference>
<comment type="subunit">
    <text evidence="4">Monomer.</text>
</comment>
<gene>
    <name evidence="12" type="ORF">GCM10011511_10780</name>
</gene>
<feature type="domain" description="RNase H type-1" evidence="11">
    <location>
        <begin position="1"/>
        <end position="140"/>
    </location>
</feature>
<dbReference type="GO" id="GO:0004523">
    <property type="term" value="F:RNA-DNA hybrid ribonuclease activity"/>
    <property type="evidence" value="ECO:0007669"/>
    <property type="project" value="UniProtKB-EC"/>
</dbReference>
<dbReference type="InterPro" id="IPR002156">
    <property type="entry name" value="RNaseH_domain"/>
</dbReference>
<dbReference type="PANTHER" id="PTHR10642">
    <property type="entry name" value="RIBONUCLEASE H1"/>
    <property type="match status" value="1"/>
</dbReference>
<dbReference type="GO" id="GO:0043137">
    <property type="term" value="P:DNA replication, removal of RNA primer"/>
    <property type="evidence" value="ECO:0007669"/>
    <property type="project" value="TreeGrafter"/>
</dbReference>
<dbReference type="InterPro" id="IPR022892">
    <property type="entry name" value="RNaseHI"/>
</dbReference>
<keyword evidence="13" id="KW-1185">Reference proteome</keyword>
<dbReference type="CDD" id="cd09278">
    <property type="entry name" value="RNase_HI_prokaryote_like"/>
    <property type="match status" value="1"/>
</dbReference>
<protein>
    <recommendedName>
        <fullName evidence="5">ribonuclease H</fullName>
        <ecNumber evidence="5">3.1.26.4</ecNumber>
    </recommendedName>
</protein>
<evidence type="ECO:0000256" key="5">
    <source>
        <dbReference type="ARBA" id="ARBA00012180"/>
    </source>
</evidence>
<keyword evidence="9" id="KW-0378">Hydrolase</keyword>
<dbReference type="SUPFAM" id="SSF53098">
    <property type="entry name" value="Ribonuclease H-like"/>
    <property type="match status" value="1"/>
</dbReference>